<keyword evidence="1" id="KW-1133">Transmembrane helix</keyword>
<keyword evidence="1" id="KW-1003">Cell membrane</keyword>
<evidence type="ECO:0000313" key="2">
    <source>
        <dbReference type="EMBL" id="PIT87317.1"/>
    </source>
</evidence>
<dbReference type="Pfam" id="PF02592">
    <property type="entry name" value="Vut_1"/>
    <property type="match status" value="1"/>
</dbReference>
<evidence type="ECO:0000313" key="3">
    <source>
        <dbReference type="Proteomes" id="UP000231183"/>
    </source>
</evidence>
<sequence>MKYRYLDIVTAVFVTVLILSNISSVKILSLGWFSFDGGTIIFPLAYIFGDILTEVYGYARARRVIWTGFAMNLLMVLVFWMITALPAAGGWQGQEAFASVVGVVPRIVLASFVAYLCGEFLNSYILAKLKIRTKGRFFWLRAIGSTVVGEFVDTTIFILIAFANVLPNDLLVVLWVSNYIFKILTEVILLPLTYRMVGWLKKKEHEDYYDTDTDFNPLHIKTV</sequence>
<keyword evidence="1" id="KW-0813">Transport</keyword>
<comment type="subcellular location">
    <subcellularLocation>
        <location evidence="1">Cell membrane</location>
        <topology evidence="1">Multi-pass membrane protein</topology>
    </subcellularLocation>
</comment>
<feature type="transmembrane region" description="Helical" evidence="1">
    <location>
        <begin position="40"/>
        <end position="59"/>
    </location>
</feature>
<name>A0A2M6W3G0_9BACT</name>
<organism evidence="2 3">
    <name type="scientific">Candidatus Magasanikbacteria bacterium CG10_big_fil_rev_8_21_14_0_10_40_10</name>
    <dbReference type="NCBI Taxonomy" id="1974648"/>
    <lineage>
        <taxon>Bacteria</taxon>
        <taxon>Candidatus Magasanikiibacteriota</taxon>
    </lineage>
</organism>
<dbReference type="Proteomes" id="UP000231183">
    <property type="component" value="Unassembled WGS sequence"/>
</dbReference>
<dbReference type="PANTHER" id="PTHR34300:SF2">
    <property type="entry name" value="QUEUOSINE PRECURSOR TRANSPORTER-RELATED"/>
    <property type="match status" value="1"/>
</dbReference>
<keyword evidence="1" id="KW-0812">Transmembrane</keyword>
<dbReference type="PANTHER" id="PTHR34300">
    <property type="entry name" value="QUEUOSINE PRECURSOR TRANSPORTER-RELATED"/>
    <property type="match status" value="1"/>
</dbReference>
<feature type="transmembrane region" description="Helical" evidence="1">
    <location>
        <begin position="71"/>
        <end position="91"/>
    </location>
</feature>
<comment type="similarity">
    <text evidence="1">Belongs to the vitamin uptake transporter (VUT/ECF) (TC 2.A.88) family. Q precursor transporter subfamily.</text>
</comment>
<dbReference type="EMBL" id="PFBX01000037">
    <property type="protein sequence ID" value="PIT87317.1"/>
    <property type="molecule type" value="Genomic_DNA"/>
</dbReference>
<dbReference type="GO" id="GO:0022857">
    <property type="term" value="F:transmembrane transporter activity"/>
    <property type="evidence" value="ECO:0007669"/>
    <property type="project" value="UniProtKB-UniRule"/>
</dbReference>
<dbReference type="HAMAP" id="MF_02088">
    <property type="entry name" value="Q_prec_transport"/>
    <property type="match status" value="1"/>
</dbReference>
<dbReference type="InterPro" id="IPR003744">
    <property type="entry name" value="YhhQ"/>
</dbReference>
<dbReference type="AlphaFoldDB" id="A0A2M6W3G0"/>
<accession>A0A2M6W3G0</accession>
<comment type="function">
    <text evidence="1">Involved in the import of queuosine (Q) precursors, required for Q precursor salvage.</text>
</comment>
<evidence type="ECO:0000256" key="1">
    <source>
        <dbReference type="HAMAP-Rule" id="MF_02088"/>
    </source>
</evidence>
<feature type="transmembrane region" description="Helical" evidence="1">
    <location>
        <begin position="138"/>
        <end position="166"/>
    </location>
</feature>
<reference evidence="3" key="1">
    <citation type="submission" date="2017-09" db="EMBL/GenBank/DDBJ databases">
        <title>Depth-based differentiation of microbial function through sediment-hosted aquifers and enrichment of novel symbionts in the deep terrestrial subsurface.</title>
        <authorList>
            <person name="Probst A.J."/>
            <person name="Ladd B."/>
            <person name="Jarett J.K."/>
            <person name="Geller-Mcgrath D.E."/>
            <person name="Sieber C.M.K."/>
            <person name="Emerson J.B."/>
            <person name="Anantharaman K."/>
            <person name="Thomas B.C."/>
            <person name="Malmstrom R."/>
            <person name="Stieglmeier M."/>
            <person name="Klingl A."/>
            <person name="Woyke T."/>
            <person name="Ryan C.M."/>
            <person name="Banfield J.F."/>
        </authorList>
    </citation>
    <scope>NUCLEOTIDE SEQUENCE [LARGE SCALE GENOMIC DNA]</scope>
</reference>
<feature type="transmembrane region" description="Helical" evidence="1">
    <location>
        <begin position="172"/>
        <end position="194"/>
    </location>
</feature>
<proteinExistence type="inferred from homology"/>
<protein>
    <recommendedName>
        <fullName evidence="1">Probable queuosine precursor transporter</fullName>
        <shortName evidence="1">Q precursor transporter</shortName>
    </recommendedName>
</protein>
<gene>
    <name evidence="2" type="ORF">COU31_03490</name>
</gene>
<dbReference type="NCBIfam" id="TIGR00697">
    <property type="entry name" value="queuosine precursor transporter"/>
    <property type="match status" value="1"/>
</dbReference>
<comment type="caution">
    <text evidence="2">The sequence shown here is derived from an EMBL/GenBank/DDBJ whole genome shotgun (WGS) entry which is preliminary data.</text>
</comment>
<keyword evidence="1" id="KW-0472">Membrane</keyword>
<feature type="transmembrane region" description="Helical" evidence="1">
    <location>
        <begin position="97"/>
        <end position="117"/>
    </location>
</feature>
<dbReference type="GO" id="GO:0005886">
    <property type="term" value="C:plasma membrane"/>
    <property type="evidence" value="ECO:0007669"/>
    <property type="project" value="UniProtKB-SubCell"/>
</dbReference>